<feature type="active site" description="Nucleophile" evidence="7">
    <location>
        <position position="345"/>
    </location>
</feature>
<dbReference type="InterPro" id="IPR005490">
    <property type="entry name" value="LD_TPept_cat_dom"/>
</dbReference>
<keyword evidence="5" id="KW-0012">Acyltransferase</keyword>
<evidence type="ECO:0000256" key="1">
    <source>
        <dbReference type="ARBA" id="ARBA00004752"/>
    </source>
</evidence>
<keyword evidence="6 7" id="KW-0961">Cell wall biogenesis/degradation</keyword>
<organism evidence="11 12">
    <name type="scientific">Streptomyces formicae</name>
    <dbReference type="NCBI Taxonomy" id="1616117"/>
    <lineage>
        <taxon>Bacteria</taxon>
        <taxon>Bacillati</taxon>
        <taxon>Actinomycetota</taxon>
        <taxon>Actinomycetes</taxon>
        <taxon>Kitasatosporales</taxon>
        <taxon>Streptomycetaceae</taxon>
        <taxon>Streptomyces</taxon>
    </lineage>
</organism>
<evidence type="ECO:0000256" key="3">
    <source>
        <dbReference type="ARBA" id="ARBA00022960"/>
    </source>
</evidence>
<dbReference type="PANTHER" id="PTHR30582:SF2">
    <property type="entry name" value="L,D-TRANSPEPTIDASE YCIB-RELATED"/>
    <property type="match status" value="1"/>
</dbReference>
<dbReference type="PROSITE" id="PS52029">
    <property type="entry name" value="LD_TPASE"/>
    <property type="match status" value="1"/>
</dbReference>
<feature type="chain" id="PRO_5046800059" evidence="9">
    <location>
        <begin position="25"/>
        <end position="399"/>
    </location>
</feature>
<dbReference type="PANTHER" id="PTHR30582">
    <property type="entry name" value="L,D-TRANSPEPTIDASE"/>
    <property type="match status" value="1"/>
</dbReference>
<keyword evidence="12" id="KW-1185">Reference proteome</keyword>
<evidence type="ECO:0000313" key="12">
    <source>
        <dbReference type="Proteomes" id="UP000828924"/>
    </source>
</evidence>
<evidence type="ECO:0000256" key="6">
    <source>
        <dbReference type="ARBA" id="ARBA00023316"/>
    </source>
</evidence>
<keyword evidence="4 7" id="KW-0573">Peptidoglycan synthesis</keyword>
<dbReference type="SUPFAM" id="SSF141523">
    <property type="entry name" value="L,D-transpeptidase catalytic domain-like"/>
    <property type="match status" value="1"/>
</dbReference>
<dbReference type="InterPro" id="IPR038063">
    <property type="entry name" value="Transpep_catalytic_dom"/>
</dbReference>
<feature type="signal peptide" evidence="9">
    <location>
        <begin position="1"/>
        <end position="24"/>
    </location>
</feature>
<protein>
    <submittedName>
        <fullName evidence="11">L,D-transpeptidase family protein</fullName>
    </submittedName>
</protein>
<evidence type="ECO:0000256" key="5">
    <source>
        <dbReference type="ARBA" id="ARBA00023315"/>
    </source>
</evidence>
<dbReference type="InterPro" id="IPR050979">
    <property type="entry name" value="LD-transpeptidase"/>
</dbReference>
<keyword evidence="3 7" id="KW-0133">Cell shape</keyword>
<keyword evidence="9" id="KW-0732">Signal</keyword>
<proteinExistence type="predicted"/>
<evidence type="ECO:0000256" key="9">
    <source>
        <dbReference type="SAM" id="SignalP"/>
    </source>
</evidence>
<evidence type="ECO:0000256" key="8">
    <source>
        <dbReference type="SAM" id="MobiDB-lite"/>
    </source>
</evidence>
<feature type="domain" description="L,D-TPase catalytic" evidence="10">
    <location>
        <begin position="248"/>
        <end position="369"/>
    </location>
</feature>
<feature type="active site" description="Proton donor/acceptor" evidence="7">
    <location>
        <position position="327"/>
    </location>
</feature>
<gene>
    <name evidence="11" type="ORF">J4032_15870</name>
</gene>
<dbReference type="Pfam" id="PF03734">
    <property type="entry name" value="YkuD"/>
    <property type="match status" value="1"/>
</dbReference>
<accession>A0ABY3WJM7</accession>
<evidence type="ECO:0000256" key="4">
    <source>
        <dbReference type="ARBA" id="ARBA00022984"/>
    </source>
</evidence>
<evidence type="ECO:0000256" key="2">
    <source>
        <dbReference type="ARBA" id="ARBA00022679"/>
    </source>
</evidence>
<dbReference type="CDD" id="cd16913">
    <property type="entry name" value="YkuD_like"/>
    <property type="match status" value="1"/>
</dbReference>
<dbReference type="Proteomes" id="UP000828924">
    <property type="component" value="Chromosome"/>
</dbReference>
<dbReference type="RefSeq" id="WP_242331432.1">
    <property type="nucleotide sequence ID" value="NZ_CP071872.1"/>
</dbReference>
<dbReference type="CDD" id="cd13432">
    <property type="entry name" value="LDT_IgD_like_2"/>
    <property type="match status" value="1"/>
</dbReference>
<feature type="region of interest" description="Disordered" evidence="8">
    <location>
        <begin position="33"/>
        <end position="52"/>
    </location>
</feature>
<evidence type="ECO:0000313" key="11">
    <source>
        <dbReference type="EMBL" id="UNM12799.1"/>
    </source>
</evidence>
<sequence>MSLECPARAVRALAAIAVPIAVFAACQFSPATETGSAAPHSAGPGSVGVSITPGDGETDVLPHGTVAVQAGYGRLVSVKVVAQRRGAADVTGTWGSGRHTWRSQRTMTPGTGYAVSVVGRDAGGRTFTARSVFRTRSATRTNKATLTPTAGSQVGVGRPVSIAFDKPVRNKAAVERALSVSTSVPTTGSWGWTRDPLSGIERVDWRPEKFWAEGTKVRVRARLSGIDTGAGRYLLHDAESSFTVGRSRISKVDLAKKMMTVYEQGKPIRVIPVSGGKPAYPTWNGTMVVLERAAMVRMTSQSVNIPEPYDLNVPWAVRLTTSGTFVHAAPWNAGKFGIINASHGCIGMSLADGKWFFDRARPGDVVQVSGSSSPSMRVGNGYGDWNVTYADWRRLSALA</sequence>
<dbReference type="Gene3D" id="2.60.40.3710">
    <property type="match status" value="1"/>
</dbReference>
<keyword evidence="2" id="KW-0808">Transferase</keyword>
<name>A0ABY3WJM7_9ACTN</name>
<dbReference type="InterPro" id="IPR041280">
    <property type="entry name" value="Big_10"/>
</dbReference>
<dbReference type="EMBL" id="CP071872">
    <property type="protein sequence ID" value="UNM12799.1"/>
    <property type="molecule type" value="Genomic_DNA"/>
</dbReference>
<dbReference type="Gene3D" id="2.40.440.10">
    <property type="entry name" value="L,D-transpeptidase catalytic domain-like"/>
    <property type="match status" value="1"/>
</dbReference>
<evidence type="ECO:0000256" key="7">
    <source>
        <dbReference type="PROSITE-ProRule" id="PRU01373"/>
    </source>
</evidence>
<evidence type="ECO:0000259" key="10">
    <source>
        <dbReference type="PROSITE" id="PS52029"/>
    </source>
</evidence>
<reference evidence="11 12" key="1">
    <citation type="submission" date="2021-03" db="EMBL/GenBank/DDBJ databases">
        <title>Complete genome of Streptomyces formicae strain 1H-GS9 (DSM 100524).</title>
        <authorList>
            <person name="Atanasov K.E."/>
            <person name="Altabella T."/>
            <person name="Ferrer A."/>
        </authorList>
    </citation>
    <scope>NUCLEOTIDE SEQUENCE [LARGE SCALE GENOMIC DNA]</scope>
    <source>
        <strain evidence="11 12">1H-GS9</strain>
    </source>
</reference>
<dbReference type="Pfam" id="PF17964">
    <property type="entry name" value="Big_10"/>
    <property type="match status" value="1"/>
</dbReference>
<comment type="pathway">
    <text evidence="1 7">Cell wall biogenesis; peptidoglycan biosynthesis.</text>
</comment>
<dbReference type="Gene3D" id="2.60.40.3780">
    <property type="match status" value="1"/>
</dbReference>